<evidence type="ECO:0000313" key="2">
    <source>
        <dbReference type="Proteomes" id="UP000334990"/>
    </source>
</evidence>
<evidence type="ECO:0000313" key="1">
    <source>
        <dbReference type="EMBL" id="GES05812.1"/>
    </source>
</evidence>
<proteinExistence type="predicted"/>
<sequence length="188" mass="21488">MTSLNLDKLRKEWIATQIRDLPGSPLLPRIRLDLGEEDLVRALLVAKIAMLDTTGYQLSYISTHLTESDLFADHYPEQYELEALIKAVRQQTQFSGRFSLLNGSLLPLVPDDVYLLLLEHWAAGRSRTLTPPQLQRELTHLWGVKDARVLEAMSSLSAEPLADYLRFLDRVDTEPDVRIRKSCERACE</sequence>
<gene>
    <name evidence="1" type="ORF">Acor_78810</name>
</gene>
<reference evidence="1 2" key="1">
    <citation type="submission" date="2019-10" db="EMBL/GenBank/DDBJ databases">
        <title>Whole genome shotgun sequence of Acrocarpospora corrugata NBRC 13972.</title>
        <authorList>
            <person name="Ichikawa N."/>
            <person name="Kimura A."/>
            <person name="Kitahashi Y."/>
            <person name="Komaki H."/>
            <person name="Oguchi A."/>
        </authorList>
    </citation>
    <scope>NUCLEOTIDE SEQUENCE [LARGE SCALE GENOMIC DNA]</scope>
    <source>
        <strain evidence="1 2">NBRC 13972</strain>
    </source>
</reference>
<organism evidence="1 2">
    <name type="scientific">Acrocarpospora corrugata</name>
    <dbReference type="NCBI Taxonomy" id="35763"/>
    <lineage>
        <taxon>Bacteria</taxon>
        <taxon>Bacillati</taxon>
        <taxon>Actinomycetota</taxon>
        <taxon>Actinomycetes</taxon>
        <taxon>Streptosporangiales</taxon>
        <taxon>Streptosporangiaceae</taxon>
        <taxon>Acrocarpospora</taxon>
    </lineage>
</organism>
<name>A0A5M3WCM7_9ACTN</name>
<comment type="caution">
    <text evidence="1">The sequence shown here is derived from an EMBL/GenBank/DDBJ whole genome shotgun (WGS) entry which is preliminary data.</text>
</comment>
<keyword evidence="2" id="KW-1185">Reference proteome</keyword>
<dbReference type="AlphaFoldDB" id="A0A5M3WCM7"/>
<dbReference type="RefSeq" id="WP_155341781.1">
    <property type="nucleotide sequence ID" value="NZ_BAAABN010000065.1"/>
</dbReference>
<protein>
    <submittedName>
        <fullName evidence="1">Uncharacterized protein</fullName>
    </submittedName>
</protein>
<dbReference type="EMBL" id="BLAD01000113">
    <property type="protein sequence ID" value="GES05812.1"/>
    <property type="molecule type" value="Genomic_DNA"/>
</dbReference>
<dbReference type="Proteomes" id="UP000334990">
    <property type="component" value="Unassembled WGS sequence"/>
</dbReference>
<accession>A0A5M3WCM7</accession>